<keyword evidence="4 8" id="KW-0479">Metal-binding</keyword>
<evidence type="ECO:0000313" key="10">
    <source>
        <dbReference type="EMBL" id="GEM82385.1"/>
    </source>
</evidence>
<dbReference type="Proteomes" id="UP000321197">
    <property type="component" value="Unassembled WGS sequence"/>
</dbReference>
<keyword evidence="8" id="KW-0800">Toxin</keyword>
<evidence type="ECO:0000256" key="1">
    <source>
        <dbReference type="ARBA" id="ARBA00001946"/>
    </source>
</evidence>
<dbReference type="InterPro" id="IPR022907">
    <property type="entry name" value="VapC_family"/>
</dbReference>
<keyword evidence="6 8" id="KW-0460">Magnesium</keyword>
<dbReference type="PANTHER" id="PTHR33653:SF1">
    <property type="entry name" value="RIBONUCLEASE VAPC2"/>
    <property type="match status" value="1"/>
</dbReference>
<dbReference type="GO" id="GO:0090729">
    <property type="term" value="F:toxin activity"/>
    <property type="evidence" value="ECO:0007669"/>
    <property type="project" value="UniProtKB-KW"/>
</dbReference>
<evidence type="ECO:0000256" key="4">
    <source>
        <dbReference type="ARBA" id="ARBA00022723"/>
    </source>
</evidence>
<evidence type="ECO:0000256" key="7">
    <source>
        <dbReference type="ARBA" id="ARBA00038093"/>
    </source>
</evidence>
<comment type="cofactor">
    <cofactor evidence="1 8">
        <name>Mg(2+)</name>
        <dbReference type="ChEBI" id="CHEBI:18420"/>
    </cofactor>
</comment>
<dbReference type="InterPro" id="IPR002716">
    <property type="entry name" value="PIN_dom"/>
</dbReference>
<comment type="caution">
    <text evidence="10">The sequence shown here is derived from an EMBL/GenBank/DDBJ whole genome shotgun (WGS) entry which is preliminary data.</text>
</comment>
<dbReference type="PANTHER" id="PTHR33653">
    <property type="entry name" value="RIBONUCLEASE VAPC2"/>
    <property type="match status" value="1"/>
</dbReference>
<evidence type="ECO:0000256" key="8">
    <source>
        <dbReference type="HAMAP-Rule" id="MF_00265"/>
    </source>
</evidence>
<protein>
    <recommendedName>
        <fullName evidence="8">Ribonuclease VapC</fullName>
        <shortName evidence="8">RNase VapC</shortName>
        <ecNumber evidence="8">3.1.-.-</ecNumber>
    </recommendedName>
    <alternativeName>
        <fullName evidence="8">Toxin VapC</fullName>
    </alternativeName>
</protein>
<comment type="similarity">
    <text evidence="7 8">Belongs to the PINc/VapC protein family.</text>
</comment>
<dbReference type="Pfam" id="PF01850">
    <property type="entry name" value="PIN"/>
    <property type="match status" value="1"/>
</dbReference>
<keyword evidence="5 8" id="KW-0378">Hydrolase</keyword>
<reference evidence="10 11" key="1">
    <citation type="submission" date="2019-07" db="EMBL/GenBank/DDBJ databases">
        <title>Whole genome shotgun sequence of Meiothermus hypogaeus NBRC 106114.</title>
        <authorList>
            <person name="Hosoyama A."/>
            <person name="Uohara A."/>
            <person name="Ohji S."/>
            <person name="Ichikawa N."/>
        </authorList>
    </citation>
    <scope>NUCLEOTIDE SEQUENCE [LARGE SCALE GENOMIC DNA]</scope>
    <source>
        <strain evidence="10 11">NBRC 106114</strain>
    </source>
</reference>
<dbReference type="GO" id="GO:0016787">
    <property type="term" value="F:hydrolase activity"/>
    <property type="evidence" value="ECO:0007669"/>
    <property type="project" value="UniProtKB-KW"/>
</dbReference>
<dbReference type="GO" id="GO:0000287">
    <property type="term" value="F:magnesium ion binding"/>
    <property type="evidence" value="ECO:0007669"/>
    <property type="project" value="UniProtKB-UniRule"/>
</dbReference>
<feature type="binding site" evidence="8">
    <location>
        <position position="102"/>
    </location>
    <ligand>
        <name>Mg(2+)</name>
        <dbReference type="ChEBI" id="CHEBI:18420"/>
    </ligand>
</feature>
<keyword evidence="3 8" id="KW-0540">Nuclease</keyword>
<comment type="function">
    <text evidence="8">Toxic component of a toxin-antitoxin (TA) system. An RNase.</text>
</comment>
<proteinExistence type="inferred from homology"/>
<dbReference type="AlphaFoldDB" id="A0A511QYD5"/>
<keyword evidence="2 8" id="KW-1277">Toxin-antitoxin system</keyword>
<dbReference type="Gene3D" id="3.40.50.1010">
    <property type="entry name" value="5'-nuclease"/>
    <property type="match status" value="1"/>
</dbReference>
<dbReference type="InterPro" id="IPR029060">
    <property type="entry name" value="PIN-like_dom_sf"/>
</dbReference>
<dbReference type="GO" id="GO:0004540">
    <property type="term" value="F:RNA nuclease activity"/>
    <property type="evidence" value="ECO:0007669"/>
    <property type="project" value="InterPro"/>
</dbReference>
<gene>
    <name evidence="8" type="primary">vapC</name>
    <name evidence="10" type="ORF">MHY01S_05510</name>
</gene>
<feature type="binding site" evidence="8">
    <location>
        <position position="11"/>
    </location>
    <ligand>
        <name>Mg(2+)</name>
        <dbReference type="ChEBI" id="CHEBI:18420"/>
    </ligand>
</feature>
<evidence type="ECO:0000256" key="6">
    <source>
        <dbReference type="ARBA" id="ARBA00022842"/>
    </source>
</evidence>
<dbReference type="InterPro" id="IPR050556">
    <property type="entry name" value="Type_II_TA_system_RNase"/>
</dbReference>
<evidence type="ECO:0000259" key="9">
    <source>
        <dbReference type="Pfam" id="PF01850"/>
    </source>
</evidence>
<dbReference type="SUPFAM" id="SSF88723">
    <property type="entry name" value="PIN domain-like"/>
    <property type="match status" value="1"/>
</dbReference>
<accession>A0A511QYD5</accession>
<dbReference type="HAMAP" id="MF_00265">
    <property type="entry name" value="VapC_Nob1"/>
    <property type="match status" value="1"/>
</dbReference>
<sequence>MRGSGGGVVLDASALIAFLRAEPGHLRVAEALEAGAGAVSAVTRTEVLGKLVGSGSYTEGEVRGALEALTDVLEVVPFDLEQSDLAAFWYARRRPYNLSLGDCVCLALAEARGLGVLTAERAWAGLPNLRVAVHPVR</sequence>
<evidence type="ECO:0000256" key="2">
    <source>
        <dbReference type="ARBA" id="ARBA00022649"/>
    </source>
</evidence>
<evidence type="ECO:0000256" key="5">
    <source>
        <dbReference type="ARBA" id="ARBA00022801"/>
    </source>
</evidence>
<organism evidence="10 11">
    <name type="scientific">Meiothermus hypogaeus NBRC 106114</name>
    <dbReference type="NCBI Taxonomy" id="1227553"/>
    <lineage>
        <taxon>Bacteria</taxon>
        <taxon>Thermotogati</taxon>
        <taxon>Deinococcota</taxon>
        <taxon>Deinococci</taxon>
        <taxon>Thermales</taxon>
        <taxon>Thermaceae</taxon>
        <taxon>Meiothermus</taxon>
    </lineage>
</organism>
<dbReference type="EMBL" id="BJXL01000010">
    <property type="protein sequence ID" value="GEM82385.1"/>
    <property type="molecule type" value="Genomic_DNA"/>
</dbReference>
<evidence type="ECO:0000256" key="3">
    <source>
        <dbReference type="ARBA" id="ARBA00022722"/>
    </source>
</evidence>
<evidence type="ECO:0000313" key="11">
    <source>
        <dbReference type="Proteomes" id="UP000321197"/>
    </source>
</evidence>
<name>A0A511QYD5_9DEIN</name>
<dbReference type="EC" id="3.1.-.-" evidence="8"/>
<feature type="domain" description="PIN" evidence="9">
    <location>
        <begin position="8"/>
        <end position="123"/>
    </location>
</feature>